<dbReference type="PANTHER" id="PTHR48100:SF62">
    <property type="entry name" value="GLUCOSYL-3-PHOSPHOGLYCERATE PHOSPHATASE"/>
    <property type="match status" value="1"/>
</dbReference>
<keyword evidence="2" id="KW-1185">Reference proteome</keyword>
<proteinExistence type="predicted"/>
<dbReference type="Pfam" id="PF00300">
    <property type="entry name" value="His_Phos_1"/>
    <property type="match status" value="1"/>
</dbReference>
<evidence type="ECO:0000313" key="2">
    <source>
        <dbReference type="Proteomes" id="UP000821598"/>
    </source>
</evidence>
<organism evidence="1 2">
    <name type="scientific">Paraburkholderia youngii</name>
    <dbReference type="NCBI Taxonomy" id="2782701"/>
    <lineage>
        <taxon>Bacteria</taxon>
        <taxon>Pseudomonadati</taxon>
        <taxon>Pseudomonadota</taxon>
        <taxon>Betaproteobacteria</taxon>
        <taxon>Burkholderiales</taxon>
        <taxon>Burkholderiaceae</taxon>
        <taxon>Paraburkholderia</taxon>
    </lineage>
</organism>
<dbReference type="PANTHER" id="PTHR48100">
    <property type="entry name" value="BROAD-SPECIFICITY PHOSPHATASE YOR283W-RELATED"/>
    <property type="match status" value="1"/>
</dbReference>
<sequence>MDTRLLLVSHAATAAQRAGRFPADDPLDSRGRAEAEAARARLALPADATVFTSPAASARETVAALGLSATPADALADVDYGKWRGQRLADIADEAPRELAAWTREPDAAPPGGESFDRLVRRIGEWLDAQQADVRSCNAVNEAGFAASAHRRTIVAITHATLLRAAIVHALDASPTVFCRIEITPLSVVELRHSRRGWSWWPSATA</sequence>
<gene>
    <name evidence="1" type="ORF">FSB64_20200</name>
</gene>
<dbReference type="RefSeq" id="WP_176367625.1">
    <property type="nucleotide sequence ID" value="NZ_JBNDMD010000002.1"/>
</dbReference>
<dbReference type="Proteomes" id="UP000821598">
    <property type="component" value="Unassembled WGS sequence"/>
</dbReference>
<dbReference type="Gene3D" id="3.40.50.1240">
    <property type="entry name" value="Phosphoglycerate mutase-like"/>
    <property type="match status" value="1"/>
</dbReference>
<comment type="caution">
    <text evidence="1">The sequence shown here is derived from an EMBL/GenBank/DDBJ whole genome shotgun (WGS) entry which is preliminary data.</text>
</comment>
<dbReference type="InterPro" id="IPR013078">
    <property type="entry name" value="His_Pase_superF_clade-1"/>
</dbReference>
<name>A0ABX2NNV8_9BURK</name>
<dbReference type="EMBL" id="VOMC01000020">
    <property type="protein sequence ID" value="NVI06042.1"/>
    <property type="molecule type" value="Genomic_DNA"/>
</dbReference>
<dbReference type="SMART" id="SM00855">
    <property type="entry name" value="PGAM"/>
    <property type="match status" value="1"/>
</dbReference>
<accession>A0ABX2NNV8</accession>
<dbReference type="InterPro" id="IPR050275">
    <property type="entry name" value="PGM_Phosphatase"/>
</dbReference>
<protein>
    <submittedName>
        <fullName evidence="1">Histidine phosphatase family protein</fullName>
    </submittedName>
</protein>
<reference evidence="1 2" key="1">
    <citation type="submission" date="2019-08" db="EMBL/GenBank/DDBJ databases">
        <title>Paraburkholderia simonii sp. nov. and P. youngii sp. nov. Brazilian and Mexican Mimosa-associated rhizobia.</title>
        <authorList>
            <person name="Mavima L."/>
            <person name="Beukes C.W."/>
            <person name="Palmer M."/>
            <person name="De Meyer S.E."/>
            <person name="James E.K."/>
            <person name="Maluk M."/>
            <person name="Avontuur J.R."/>
            <person name="Chan W.Y."/>
            <person name="Venter S.N."/>
            <person name="Steenkamp E.T."/>
        </authorList>
    </citation>
    <scope>NUCLEOTIDE SEQUENCE [LARGE SCALE GENOMIC DNA]</scope>
    <source>
        <strain evidence="1 2">JPY454</strain>
    </source>
</reference>
<dbReference type="SUPFAM" id="SSF53254">
    <property type="entry name" value="Phosphoglycerate mutase-like"/>
    <property type="match status" value="1"/>
</dbReference>
<dbReference type="InterPro" id="IPR029033">
    <property type="entry name" value="His_PPase_superfam"/>
</dbReference>
<evidence type="ECO:0000313" key="1">
    <source>
        <dbReference type="EMBL" id="NVI06042.1"/>
    </source>
</evidence>